<comment type="caution">
    <text evidence="1">The sequence shown here is derived from an EMBL/GenBank/DDBJ whole genome shotgun (WGS) entry which is preliminary data.</text>
</comment>
<dbReference type="AlphaFoldDB" id="A0A8B4CG11"/>
<name>A0A8B4CG11_SHISO</name>
<reference evidence="1 2" key="1">
    <citation type="submission" date="2017-01" db="EMBL/GenBank/DDBJ databases">
        <authorList>
            <consortium name="Pathogen Informatics"/>
        </authorList>
    </citation>
    <scope>NUCLEOTIDE SEQUENCE [LARGE SCALE GENOMIC DNA]</scope>
    <source>
        <strain evidence="1 2">2090STDY5461769</strain>
    </source>
</reference>
<dbReference type="Proteomes" id="UP000187708">
    <property type="component" value="Unassembled WGS sequence"/>
</dbReference>
<evidence type="ECO:0000313" key="2">
    <source>
        <dbReference type="Proteomes" id="UP000187708"/>
    </source>
</evidence>
<evidence type="ECO:0000313" key="1">
    <source>
        <dbReference type="EMBL" id="SIX95559.1"/>
    </source>
</evidence>
<proteinExistence type="predicted"/>
<accession>A0A8B4CG11</accession>
<organism evidence="1 2">
    <name type="scientific">Shigella sonnei</name>
    <dbReference type="NCBI Taxonomy" id="624"/>
    <lineage>
        <taxon>Bacteria</taxon>
        <taxon>Pseudomonadati</taxon>
        <taxon>Pseudomonadota</taxon>
        <taxon>Gammaproteobacteria</taxon>
        <taxon>Enterobacterales</taxon>
        <taxon>Enterobacteriaceae</taxon>
        <taxon>Shigella</taxon>
    </lineage>
</organism>
<protein>
    <submittedName>
        <fullName evidence="1">Uncharacterized protein</fullName>
    </submittedName>
</protein>
<dbReference type="EMBL" id="FTSV01000105">
    <property type="protein sequence ID" value="SIX95559.1"/>
    <property type="molecule type" value="Genomic_DNA"/>
</dbReference>
<sequence>MQGFLLRATNRHHFANRFHLSGQTVVSTSEFFEVEARNFSNHIVDGRLEGGRSTSASDVVHQFVEGVTHRQFRRHFSNRETGRFRRQRRRTGHAWVHFDNNQATVFRVHRKLDIGTTGFNADFTQHRHRGVTHDLIFFVGQRLGWRDSDGVTGMDAHRIKVFDRADDDAVVVFITHHFHLVLFPADQRLINQQLFGWGEIQTAGANFFKLFAVISDTAAATAHGKGWANNAREAHVSGNRQRFFHRVCDTGTRGFQTNFLHRYVETTAVFCFINRIGGRTNHSHAELFQHALTLQLQRAVQRRLTAHRWQHRVRALFFNNLAYYFPVNRLDVGRIGHFRVGHDGRRVGVHQNDAVTLFAQGFTCLRARVVKLTRLTDNNRARTQNQDTFYICTFWHGSFTPDYLAVLRYCSINSIKWSNNGAASCGPGLASG</sequence>
<gene>
    <name evidence="1" type="ORF">SAMEA2054241_03006</name>
</gene>